<protein>
    <submittedName>
        <fullName evidence="1">Uncharacterized protein</fullName>
    </submittedName>
</protein>
<reference evidence="1" key="1">
    <citation type="journal article" date="2021" name="Environ. Microbiol.">
        <title>Gene family expansions and transcriptome signatures uncover fungal adaptations to wood decay.</title>
        <authorList>
            <person name="Hage H."/>
            <person name="Miyauchi S."/>
            <person name="Viragh M."/>
            <person name="Drula E."/>
            <person name="Min B."/>
            <person name="Chaduli D."/>
            <person name="Navarro D."/>
            <person name="Favel A."/>
            <person name="Norest M."/>
            <person name="Lesage-Meessen L."/>
            <person name="Balint B."/>
            <person name="Merenyi Z."/>
            <person name="de Eugenio L."/>
            <person name="Morin E."/>
            <person name="Martinez A.T."/>
            <person name="Baldrian P."/>
            <person name="Stursova M."/>
            <person name="Martinez M.J."/>
            <person name="Novotny C."/>
            <person name="Magnuson J.K."/>
            <person name="Spatafora J.W."/>
            <person name="Maurice S."/>
            <person name="Pangilinan J."/>
            <person name="Andreopoulos W."/>
            <person name="LaButti K."/>
            <person name="Hundley H."/>
            <person name="Na H."/>
            <person name="Kuo A."/>
            <person name="Barry K."/>
            <person name="Lipzen A."/>
            <person name="Henrissat B."/>
            <person name="Riley R."/>
            <person name="Ahrendt S."/>
            <person name="Nagy L.G."/>
            <person name="Grigoriev I.V."/>
            <person name="Martin F."/>
            <person name="Rosso M.N."/>
        </authorList>
    </citation>
    <scope>NUCLEOTIDE SEQUENCE</scope>
    <source>
        <strain evidence="1">CBS 384.51</strain>
    </source>
</reference>
<gene>
    <name evidence="1" type="ORF">BDY19DRAFT_766037</name>
</gene>
<accession>A0ACB8U7W7</accession>
<evidence type="ECO:0000313" key="2">
    <source>
        <dbReference type="Proteomes" id="UP001055072"/>
    </source>
</evidence>
<keyword evidence="2" id="KW-1185">Reference proteome</keyword>
<dbReference type="EMBL" id="MU274908">
    <property type="protein sequence ID" value="KAI0090320.1"/>
    <property type="molecule type" value="Genomic_DNA"/>
</dbReference>
<name>A0ACB8U7W7_9APHY</name>
<evidence type="ECO:0000313" key="1">
    <source>
        <dbReference type="EMBL" id="KAI0090320.1"/>
    </source>
</evidence>
<organism evidence="1 2">
    <name type="scientific">Irpex rosettiformis</name>
    <dbReference type="NCBI Taxonomy" id="378272"/>
    <lineage>
        <taxon>Eukaryota</taxon>
        <taxon>Fungi</taxon>
        <taxon>Dikarya</taxon>
        <taxon>Basidiomycota</taxon>
        <taxon>Agaricomycotina</taxon>
        <taxon>Agaricomycetes</taxon>
        <taxon>Polyporales</taxon>
        <taxon>Irpicaceae</taxon>
        <taxon>Irpex</taxon>
    </lineage>
</organism>
<dbReference type="Proteomes" id="UP001055072">
    <property type="component" value="Unassembled WGS sequence"/>
</dbReference>
<proteinExistence type="predicted"/>
<comment type="caution">
    <text evidence="1">The sequence shown here is derived from an EMBL/GenBank/DDBJ whole genome shotgun (WGS) entry which is preliminary data.</text>
</comment>
<sequence length="340" mass="38006">MPDWSSMTELAVDADAFAKLMHALAGVYFWEFATSLDFDWMFISGKRKFTWPMIFYFLDRYFLFFALIGILIALDTKTEINCQALYTFDQLAGDGAVGLASINLAIRTMALWSQKLYIVIPIVVIIIGHWVLILQGILLKAQWIPGQGCAITHTNTTILAATFIYSMCFDLIILILTSIKLRKPGGQSSQLMKMLFKDGLIYFLIAFIANLIATIFMVMNLNAIMSVIFNVPAAIASTIVACRAVRRLQNWSNSGPEVFSSGPGHSQIAFRSNPNGQVTSRNQTIAVPHMRKISDGVHVQMDTFAVTEGDHVSDMTVEHKRRSGDLEDPEISADFKRPPY</sequence>